<gene>
    <name evidence="3" type="ORF">COW24_00770</name>
</gene>
<dbReference type="SUPFAM" id="SSF49265">
    <property type="entry name" value="Fibronectin type III"/>
    <property type="match status" value="1"/>
</dbReference>
<evidence type="ECO:0000259" key="2">
    <source>
        <dbReference type="PROSITE" id="PS50853"/>
    </source>
</evidence>
<dbReference type="Proteomes" id="UP000230292">
    <property type="component" value="Unassembled WGS sequence"/>
</dbReference>
<dbReference type="InterPro" id="IPR036116">
    <property type="entry name" value="FN3_sf"/>
</dbReference>
<organism evidence="3 4">
    <name type="scientific">Candidatus Kerfeldbacteria bacterium CG15_BIG_FIL_POST_REV_8_21_14_020_45_12</name>
    <dbReference type="NCBI Taxonomy" id="2014247"/>
    <lineage>
        <taxon>Bacteria</taxon>
        <taxon>Candidatus Kerfeldiibacteriota</taxon>
    </lineage>
</organism>
<evidence type="ECO:0000313" key="3">
    <source>
        <dbReference type="EMBL" id="PIW37338.1"/>
    </source>
</evidence>
<proteinExistence type="predicted"/>
<dbReference type="InterPro" id="IPR013783">
    <property type="entry name" value="Ig-like_fold"/>
</dbReference>
<dbReference type="EMBL" id="PFGC01000010">
    <property type="protein sequence ID" value="PIW37338.1"/>
    <property type="molecule type" value="Genomic_DNA"/>
</dbReference>
<keyword evidence="1" id="KW-0732">Signal</keyword>
<comment type="caution">
    <text evidence="3">The sequence shown here is derived from an EMBL/GenBank/DDBJ whole genome shotgun (WGS) entry which is preliminary data.</text>
</comment>
<name>A0A2M7H532_9BACT</name>
<evidence type="ECO:0000256" key="1">
    <source>
        <dbReference type="SAM" id="SignalP"/>
    </source>
</evidence>
<feature type="domain" description="Fibronectin type-III" evidence="2">
    <location>
        <begin position="272"/>
        <end position="370"/>
    </location>
</feature>
<dbReference type="InterPro" id="IPR003961">
    <property type="entry name" value="FN3_dom"/>
</dbReference>
<dbReference type="AlphaFoldDB" id="A0A2M7H532"/>
<accession>A0A2M7H532</accession>
<dbReference type="PROSITE" id="PS50853">
    <property type="entry name" value="FN3"/>
    <property type="match status" value="1"/>
</dbReference>
<dbReference type="Gene3D" id="2.60.40.10">
    <property type="entry name" value="Immunoglobulins"/>
    <property type="match status" value="2"/>
</dbReference>
<feature type="signal peptide" evidence="1">
    <location>
        <begin position="1"/>
        <end position="22"/>
    </location>
</feature>
<protein>
    <recommendedName>
        <fullName evidence="2">Fibronectin type-III domain-containing protein</fullName>
    </recommendedName>
</protein>
<feature type="chain" id="PRO_5014857065" description="Fibronectin type-III domain-containing protein" evidence="1">
    <location>
        <begin position="23"/>
        <end position="370"/>
    </location>
</feature>
<reference evidence="3 4" key="1">
    <citation type="submission" date="2017-09" db="EMBL/GenBank/DDBJ databases">
        <title>Depth-based differentiation of microbial function through sediment-hosted aquifers and enrichment of novel symbionts in the deep terrestrial subsurface.</title>
        <authorList>
            <person name="Probst A.J."/>
            <person name="Ladd B."/>
            <person name="Jarett J.K."/>
            <person name="Geller-Mcgrath D.E."/>
            <person name="Sieber C.M."/>
            <person name="Emerson J.B."/>
            <person name="Anantharaman K."/>
            <person name="Thomas B.C."/>
            <person name="Malmstrom R."/>
            <person name="Stieglmeier M."/>
            <person name="Klingl A."/>
            <person name="Woyke T."/>
            <person name="Ryan C.M."/>
            <person name="Banfield J.F."/>
        </authorList>
    </citation>
    <scope>NUCLEOTIDE SEQUENCE [LARGE SCALE GENOMIC DNA]</scope>
    <source>
        <strain evidence="3">CG15_BIG_FIL_POST_REV_8_21_14_020_45_12</strain>
    </source>
</reference>
<sequence>MKLIRFAVISAALIFIPTLTLATNDASISSAEITTPGSSTAGANASYTIGITPTTTFEDGDTVTMFAQEYPDGSPLTSGFDFTDTYALSAGCGDVTGSAASVNSGAGVSFTFGASHASQCIIGLGDVVNSATSGCYTFIFTTDASPSEGSDYTSISEPFAIGSGSCDAESDVALLDVAATVFGENIGIEWEPVDGASSYSVIYSTISEDDAADPTSETNVVSSTTDTFKTLELEPSTTYYWLVDAFDETGETVVAASATEETATTESISSQKASRPKILKKQRKSKKLTIKWDAPAAIAYVSKYKMQVYKKSASKWKKIRTYKSIDSSKVKKVAKKLKSSTKYKIRMKVVYDTEDVSAWSKYSVVRQTKP</sequence>
<evidence type="ECO:0000313" key="4">
    <source>
        <dbReference type="Proteomes" id="UP000230292"/>
    </source>
</evidence>